<dbReference type="Pfam" id="PF05958">
    <property type="entry name" value="tRNA_U5-meth_tr"/>
    <property type="match status" value="1"/>
</dbReference>
<feature type="region of interest" description="Disordered" evidence="8">
    <location>
        <begin position="1"/>
        <end position="29"/>
    </location>
</feature>
<evidence type="ECO:0000256" key="2">
    <source>
        <dbReference type="ARBA" id="ARBA00022603"/>
    </source>
</evidence>
<dbReference type="Gene3D" id="2.40.50.1070">
    <property type="match status" value="1"/>
</dbReference>
<keyword evidence="2 7" id="KW-0489">Methyltransferase</keyword>
<comment type="similarity">
    <text evidence="7">Belongs to the class I-like SAM-binding methyltransferase superfamily. RNA M5U methyltransferase family.</text>
</comment>
<comment type="catalytic activity">
    <reaction evidence="5">
        <text>uridine(1939) in 23S rRNA + S-adenosyl-L-methionine = 5-methyluridine(1939) in 23S rRNA + S-adenosyl-L-homocysteine + H(+)</text>
        <dbReference type="Rhea" id="RHEA:42908"/>
        <dbReference type="Rhea" id="RHEA-COMP:10278"/>
        <dbReference type="Rhea" id="RHEA-COMP:10279"/>
        <dbReference type="ChEBI" id="CHEBI:15378"/>
        <dbReference type="ChEBI" id="CHEBI:57856"/>
        <dbReference type="ChEBI" id="CHEBI:59789"/>
        <dbReference type="ChEBI" id="CHEBI:65315"/>
        <dbReference type="ChEBI" id="CHEBI:74447"/>
        <dbReference type="EC" id="2.1.1.190"/>
    </reaction>
</comment>
<evidence type="ECO:0000256" key="1">
    <source>
        <dbReference type="ARBA" id="ARBA00022552"/>
    </source>
</evidence>
<comment type="caution">
    <text evidence="9">The sequence shown here is derived from an EMBL/GenBank/DDBJ whole genome shotgun (WGS) entry which is preliminary data.</text>
</comment>
<dbReference type="PANTHER" id="PTHR11061">
    <property type="entry name" value="RNA M5U METHYLTRANSFERASE"/>
    <property type="match status" value="1"/>
</dbReference>
<dbReference type="PATRIC" id="fig|267850.7.peg.2813"/>
<evidence type="ECO:0000256" key="4">
    <source>
        <dbReference type="ARBA" id="ARBA00022691"/>
    </source>
</evidence>
<dbReference type="InterPro" id="IPR029063">
    <property type="entry name" value="SAM-dependent_MTases_sf"/>
</dbReference>
<sequence length="332" mass="37572">MQRFSDVSPEQIDNPIESRPTGYRRSARIGINQRQRDGALLTGFRRRQSAKLLNIEHCPVLDSRLDSLFQKLHETLAETPDVRHITEVLVSLGDSEGALRFRAVKPLSSTTQQRLVELGKQLQLSIWLEDHQQNLTPLHHQAELGFQADPQTQLFFQPGDFLQVNAEVNRAMIARAKEWLDPQPEQTLLDLFCGLGNFALPLARHLKQVVGVEGSQTMVSRAQQNALHNQLHNADFYCADLSQPIKETAWYRQYRPDLILLDPPRSGAAELIPQLLPLKPRKILYIACNPAALARDAGTLIAAGYDMTRFSVLDMFPNTSHIESMALFEVRK</sequence>
<feature type="binding site" evidence="7">
    <location>
        <position position="192"/>
    </location>
    <ligand>
        <name>S-adenosyl-L-methionine</name>
        <dbReference type="ChEBI" id="CHEBI:59789"/>
    </ligand>
</feature>
<evidence type="ECO:0000256" key="7">
    <source>
        <dbReference type="PROSITE-ProRule" id="PRU01024"/>
    </source>
</evidence>
<dbReference type="CDD" id="cd02440">
    <property type="entry name" value="AdoMet_MTases"/>
    <property type="match status" value="1"/>
</dbReference>
<dbReference type="EMBL" id="JMSZ01000042">
    <property type="protein sequence ID" value="KDE38407.1"/>
    <property type="molecule type" value="Genomic_DNA"/>
</dbReference>
<keyword evidence="4 7" id="KW-0949">S-adenosyl-L-methionine</keyword>
<dbReference type="NCBIfam" id="TIGR00479">
    <property type="entry name" value="rumA"/>
    <property type="match status" value="1"/>
</dbReference>
<protein>
    <submittedName>
        <fullName evidence="9">23S rRNA methyltransferase RumA</fullName>
        <ecNumber evidence="9">2.1.1.-</ecNumber>
    </submittedName>
</protein>
<comment type="function">
    <text evidence="6">Catalyzes the formation of 5-methyl-uridine at position 1939 (m5U1939) in 23S rRNA.</text>
</comment>
<evidence type="ECO:0000313" key="9">
    <source>
        <dbReference type="EMBL" id="KDE38407.1"/>
    </source>
</evidence>
<dbReference type="SUPFAM" id="SSF53335">
    <property type="entry name" value="S-adenosyl-L-methionine-dependent methyltransferases"/>
    <property type="match status" value="1"/>
</dbReference>
<keyword evidence="1" id="KW-0698">rRNA processing</keyword>
<dbReference type="GO" id="GO:0070041">
    <property type="term" value="F:rRNA (uridine-C5-)-methyltransferase activity"/>
    <property type="evidence" value="ECO:0007669"/>
    <property type="project" value="TreeGrafter"/>
</dbReference>
<dbReference type="AlphaFoldDB" id="A0A063Y1M1"/>
<dbReference type="Gene3D" id="3.40.50.150">
    <property type="entry name" value="Vaccinia Virus protein VP39"/>
    <property type="match status" value="1"/>
</dbReference>
<evidence type="ECO:0000256" key="6">
    <source>
        <dbReference type="ARBA" id="ARBA00059995"/>
    </source>
</evidence>
<dbReference type="GO" id="GO:0070475">
    <property type="term" value="P:rRNA base methylation"/>
    <property type="evidence" value="ECO:0007669"/>
    <property type="project" value="TreeGrafter"/>
</dbReference>
<reference evidence="9 10" key="1">
    <citation type="journal article" date="2005" name="Int. J. Syst. Evol. Microbiol.">
        <title>Nitrincola lacisaponensis gen. nov., sp. nov., a novel alkaliphilic bacterium isolated from an alkaline, saline lake.</title>
        <authorList>
            <person name="Dimitriu P.A."/>
            <person name="Shukla S.K."/>
            <person name="Conradt J."/>
            <person name="Marquez M.C."/>
            <person name="Ventosa A."/>
            <person name="Maglia A."/>
            <person name="Peyton B.M."/>
            <person name="Pinkart H.C."/>
            <person name="Mormile M.R."/>
        </authorList>
    </citation>
    <scope>NUCLEOTIDE SEQUENCE [LARGE SCALE GENOMIC DNA]</scope>
    <source>
        <strain evidence="9 10">4CA</strain>
    </source>
</reference>
<gene>
    <name evidence="9" type="ORF">ADINL_2862</name>
</gene>
<evidence type="ECO:0000313" key="10">
    <source>
        <dbReference type="Proteomes" id="UP000027318"/>
    </source>
</evidence>
<name>A0A063Y1M1_9GAMM</name>
<organism evidence="9 10">
    <name type="scientific">Nitrincola lacisaponensis</name>
    <dbReference type="NCBI Taxonomy" id="267850"/>
    <lineage>
        <taxon>Bacteria</taxon>
        <taxon>Pseudomonadati</taxon>
        <taxon>Pseudomonadota</taxon>
        <taxon>Gammaproteobacteria</taxon>
        <taxon>Oceanospirillales</taxon>
        <taxon>Oceanospirillaceae</taxon>
        <taxon>Nitrincola</taxon>
    </lineage>
</organism>
<dbReference type="STRING" id="267850.ADINL_2862"/>
<accession>A0A063Y1M1</accession>
<dbReference type="PANTHER" id="PTHR11061:SF49">
    <property type="entry name" value="23S RRNA (URACIL(1939)-C(5))-METHYLTRANSFERASE RLMD"/>
    <property type="match status" value="1"/>
</dbReference>
<dbReference type="InterPro" id="IPR010280">
    <property type="entry name" value="U5_MeTrfase_fam"/>
</dbReference>
<feature type="binding site" evidence="7">
    <location>
        <position position="262"/>
    </location>
    <ligand>
        <name>S-adenosyl-L-methionine</name>
        <dbReference type="ChEBI" id="CHEBI:59789"/>
    </ligand>
</feature>
<feature type="active site" description="Nucleophile" evidence="7">
    <location>
        <position position="288"/>
    </location>
</feature>
<proteinExistence type="inferred from homology"/>
<keyword evidence="3 7" id="KW-0808">Transferase</keyword>
<dbReference type="PROSITE" id="PS51687">
    <property type="entry name" value="SAM_MT_RNA_M5U"/>
    <property type="match status" value="1"/>
</dbReference>
<feature type="binding site" evidence="7">
    <location>
        <position position="213"/>
    </location>
    <ligand>
        <name>S-adenosyl-L-methionine</name>
        <dbReference type="ChEBI" id="CHEBI:59789"/>
    </ligand>
</feature>
<evidence type="ECO:0000256" key="8">
    <source>
        <dbReference type="SAM" id="MobiDB-lite"/>
    </source>
</evidence>
<dbReference type="Proteomes" id="UP000027318">
    <property type="component" value="Unassembled WGS sequence"/>
</dbReference>
<dbReference type="EC" id="2.1.1.-" evidence="9"/>
<dbReference type="FunFam" id="3.40.50.150:FF:000009">
    <property type="entry name" value="23S rRNA (Uracil(1939)-C(5))-methyltransferase RlmD"/>
    <property type="match status" value="1"/>
</dbReference>
<feature type="binding site" evidence="7">
    <location>
        <position position="163"/>
    </location>
    <ligand>
        <name>S-adenosyl-L-methionine</name>
        <dbReference type="ChEBI" id="CHEBI:59789"/>
    </ligand>
</feature>
<evidence type="ECO:0000256" key="3">
    <source>
        <dbReference type="ARBA" id="ARBA00022679"/>
    </source>
</evidence>
<keyword evidence="10" id="KW-1185">Reference proteome</keyword>
<evidence type="ECO:0000256" key="5">
    <source>
        <dbReference type="ARBA" id="ARBA00052756"/>
    </source>
</evidence>